<evidence type="ECO:0000313" key="2">
    <source>
        <dbReference type="Proteomes" id="UP000494365"/>
    </source>
</evidence>
<dbReference type="Proteomes" id="UP000494365">
    <property type="component" value="Unassembled WGS sequence"/>
</dbReference>
<gene>
    <name evidence="1" type="ORF">LMG28614_03847</name>
</gene>
<keyword evidence="2" id="KW-1185">Reference proteome</keyword>
<sequence>MAATLKITKVIIMKKALVVGALAVVVLTQAGCATRRASATRMR</sequence>
<dbReference type="EMBL" id="CADIKK010000017">
    <property type="protein sequence ID" value="CAB3794090.1"/>
    <property type="molecule type" value="Genomic_DNA"/>
</dbReference>
<organism evidence="1 2">
    <name type="scientific">Paraburkholderia ultramafica</name>
    <dbReference type="NCBI Taxonomy" id="1544867"/>
    <lineage>
        <taxon>Bacteria</taxon>
        <taxon>Pseudomonadati</taxon>
        <taxon>Pseudomonadota</taxon>
        <taxon>Betaproteobacteria</taxon>
        <taxon>Burkholderiales</taxon>
        <taxon>Burkholderiaceae</taxon>
        <taxon>Paraburkholderia</taxon>
    </lineage>
</organism>
<reference evidence="1 2" key="1">
    <citation type="submission" date="2020-04" db="EMBL/GenBank/DDBJ databases">
        <authorList>
            <person name="De Canck E."/>
        </authorList>
    </citation>
    <scope>NUCLEOTIDE SEQUENCE [LARGE SCALE GENOMIC DNA]</scope>
    <source>
        <strain evidence="1 2">LMG 28614</strain>
    </source>
</reference>
<name>A0A6S7CNI7_9BURK</name>
<evidence type="ECO:0000313" key="1">
    <source>
        <dbReference type="EMBL" id="CAB3794090.1"/>
    </source>
</evidence>
<dbReference type="AlphaFoldDB" id="A0A6S7CNI7"/>
<protein>
    <submittedName>
        <fullName evidence="1">Uncharacterized protein</fullName>
    </submittedName>
</protein>
<accession>A0A6S7CNI7</accession>
<proteinExistence type="predicted"/>